<comment type="caution">
    <text evidence="1">The sequence shown here is derived from an EMBL/GenBank/DDBJ whole genome shotgun (WGS) entry which is preliminary data.</text>
</comment>
<sequence>MRALFDYVDPTFDSLVGSEQSEGHHHGSSLLENPYTPYQCSAYILSLWTEEKRGSAGRGVYNERSKEANLFQNINRWNRIIQLKRNDHISVMHCMSHNKSHFSTLSQESMTIKIY</sequence>
<proteinExistence type="predicted"/>
<dbReference type="Proteomes" id="UP001060085">
    <property type="component" value="Linkage Group LG02"/>
</dbReference>
<reference evidence="2" key="1">
    <citation type="journal article" date="2023" name="Nat. Plants">
        <title>Single-cell RNA sequencing provides a high-resolution roadmap for understanding the multicellular compartmentation of specialized metabolism.</title>
        <authorList>
            <person name="Sun S."/>
            <person name="Shen X."/>
            <person name="Li Y."/>
            <person name="Li Y."/>
            <person name="Wang S."/>
            <person name="Li R."/>
            <person name="Zhang H."/>
            <person name="Shen G."/>
            <person name="Guo B."/>
            <person name="Wei J."/>
            <person name="Xu J."/>
            <person name="St-Pierre B."/>
            <person name="Chen S."/>
            <person name="Sun C."/>
        </authorList>
    </citation>
    <scope>NUCLEOTIDE SEQUENCE [LARGE SCALE GENOMIC DNA]</scope>
</reference>
<protein>
    <submittedName>
        <fullName evidence="1">Uncharacterized protein</fullName>
    </submittedName>
</protein>
<gene>
    <name evidence="1" type="ORF">M9H77_06558</name>
</gene>
<evidence type="ECO:0000313" key="1">
    <source>
        <dbReference type="EMBL" id="KAI5675608.1"/>
    </source>
</evidence>
<organism evidence="1 2">
    <name type="scientific">Catharanthus roseus</name>
    <name type="common">Madagascar periwinkle</name>
    <name type="synonym">Vinca rosea</name>
    <dbReference type="NCBI Taxonomy" id="4058"/>
    <lineage>
        <taxon>Eukaryota</taxon>
        <taxon>Viridiplantae</taxon>
        <taxon>Streptophyta</taxon>
        <taxon>Embryophyta</taxon>
        <taxon>Tracheophyta</taxon>
        <taxon>Spermatophyta</taxon>
        <taxon>Magnoliopsida</taxon>
        <taxon>eudicotyledons</taxon>
        <taxon>Gunneridae</taxon>
        <taxon>Pentapetalae</taxon>
        <taxon>asterids</taxon>
        <taxon>lamiids</taxon>
        <taxon>Gentianales</taxon>
        <taxon>Apocynaceae</taxon>
        <taxon>Rauvolfioideae</taxon>
        <taxon>Vinceae</taxon>
        <taxon>Catharanthinae</taxon>
        <taxon>Catharanthus</taxon>
    </lineage>
</organism>
<evidence type="ECO:0000313" key="2">
    <source>
        <dbReference type="Proteomes" id="UP001060085"/>
    </source>
</evidence>
<accession>A0ACC0BSF7</accession>
<dbReference type="EMBL" id="CM044702">
    <property type="protein sequence ID" value="KAI5675608.1"/>
    <property type="molecule type" value="Genomic_DNA"/>
</dbReference>
<keyword evidence="2" id="KW-1185">Reference proteome</keyword>
<name>A0ACC0BSF7_CATRO</name>